<dbReference type="InterPro" id="IPR014755">
    <property type="entry name" value="Cu-Rt/internalin_Ig-like"/>
</dbReference>
<evidence type="ECO:0000256" key="2">
    <source>
        <dbReference type="ARBA" id="ARBA00022723"/>
    </source>
</evidence>
<dbReference type="SUPFAM" id="SSF81296">
    <property type="entry name" value="E set domains"/>
    <property type="match status" value="1"/>
</dbReference>
<dbReference type="AlphaFoldDB" id="A0A1H8HN51"/>
<keyword evidence="4" id="KW-0186">Copper</keyword>
<dbReference type="GO" id="GO:0005886">
    <property type="term" value="C:plasma membrane"/>
    <property type="evidence" value="ECO:0007669"/>
    <property type="project" value="TreeGrafter"/>
</dbReference>
<dbReference type="GO" id="GO:0030313">
    <property type="term" value="C:cell envelope"/>
    <property type="evidence" value="ECO:0007669"/>
    <property type="project" value="UniProtKB-SubCell"/>
</dbReference>
<comment type="subcellular location">
    <subcellularLocation>
        <location evidence="1">Cell envelope</location>
    </subcellularLocation>
</comment>
<evidence type="ECO:0000259" key="6">
    <source>
        <dbReference type="Pfam" id="PF04234"/>
    </source>
</evidence>
<evidence type="ECO:0000256" key="4">
    <source>
        <dbReference type="ARBA" id="ARBA00023008"/>
    </source>
</evidence>
<reference evidence="7 8" key="1">
    <citation type="submission" date="2016-10" db="EMBL/GenBank/DDBJ databases">
        <authorList>
            <person name="de Groot N.N."/>
        </authorList>
    </citation>
    <scope>NUCLEOTIDE SEQUENCE [LARGE SCALE GENOMIC DNA]</scope>
    <source>
        <strain evidence="7 8">Nm22</strain>
    </source>
</reference>
<organism evidence="7 8">
    <name type="scientific">Nitrosomonas marina</name>
    <dbReference type="NCBI Taxonomy" id="917"/>
    <lineage>
        <taxon>Bacteria</taxon>
        <taxon>Pseudomonadati</taxon>
        <taxon>Pseudomonadota</taxon>
        <taxon>Betaproteobacteria</taxon>
        <taxon>Nitrosomonadales</taxon>
        <taxon>Nitrosomonadaceae</taxon>
        <taxon>Nitrosomonas</taxon>
    </lineage>
</organism>
<dbReference type="Gene3D" id="2.60.40.1220">
    <property type="match status" value="1"/>
</dbReference>
<proteinExistence type="predicted"/>
<protein>
    <recommendedName>
        <fullName evidence="6">CopC domain-containing protein</fullName>
    </recommendedName>
</protein>
<dbReference type="RefSeq" id="WP_218143976.1">
    <property type="nucleotide sequence ID" value="NZ_FOCP01000025.1"/>
</dbReference>
<evidence type="ECO:0000256" key="3">
    <source>
        <dbReference type="ARBA" id="ARBA00022729"/>
    </source>
</evidence>
<keyword evidence="3 5" id="KW-0732">Signal</keyword>
<evidence type="ECO:0000313" key="8">
    <source>
        <dbReference type="Proteomes" id="UP000199459"/>
    </source>
</evidence>
<name>A0A1H8HN51_9PROT</name>
<sequence>MKHFRAILNTLMLLMQIVLITLSSAAFAHAILVESKPKVDSIVNTSPDQVSIWFNENVASEFKSLAVINSAGKRVDNNDVKQAALDRSHIFATTPKLPPDTYTVRYRVMSADTHIVTGRFTFTVATPDKAEFQAE</sequence>
<dbReference type="InterPro" id="IPR014756">
    <property type="entry name" value="Ig_E-set"/>
</dbReference>
<dbReference type="GO" id="GO:0005507">
    <property type="term" value="F:copper ion binding"/>
    <property type="evidence" value="ECO:0007669"/>
    <property type="project" value="InterPro"/>
</dbReference>
<evidence type="ECO:0000313" key="7">
    <source>
        <dbReference type="EMBL" id="SEN57405.1"/>
    </source>
</evidence>
<dbReference type="GO" id="GO:0006825">
    <property type="term" value="P:copper ion transport"/>
    <property type="evidence" value="ECO:0007669"/>
    <property type="project" value="InterPro"/>
</dbReference>
<evidence type="ECO:0000256" key="1">
    <source>
        <dbReference type="ARBA" id="ARBA00004196"/>
    </source>
</evidence>
<keyword evidence="2" id="KW-0479">Metal-binding</keyword>
<dbReference type="InterPro" id="IPR007348">
    <property type="entry name" value="CopC_dom"/>
</dbReference>
<dbReference type="EMBL" id="FOCP01000025">
    <property type="protein sequence ID" value="SEN57405.1"/>
    <property type="molecule type" value="Genomic_DNA"/>
</dbReference>
<evidence type="ECO:0000256" key="5">
    <source>
        <dbReference type="SAM" id="SignalP"/>
    </source>
</evidence>
<gene>
    <name evidence="7" type="ORF">SAMN05216325_1253</name>
</gene>
<feature type="signal peptide" evidence="5">
    <location>
        <begin position="1"/>
        <end position="28"/>
    </location>
</feature>
<dbReference type="PANTHER" id="PTHR34820:SF4">
    <property type="entry name" value="INNER MEMBRANE PROTEIN YEBZ"/>
    <property type="match status" value="1"/>
</dbReference>
<dbReference type="InterPro" id="IPR032694">
    <property type="entry name" value="CopC/D"/>
</dbReference>
<dbReference type="Proteomes" id="UP000199459">
    <property type="component" value="Unassembled WGS sequence"/>
</dbReference>
<dbReference type="GO" id="GO:0042597">
    <property type="term" value="C:periplasmic space"/>
    <property type="evidence" value="ECO:0007669"/>
    <property type="project" value="InterPro"/>
</dbReference>
<dbReference type="PANTHER" id="PTHR34820">
    <property type="entry name" value="INNER MEMBRANE PROTEIN YEBZ"/>
    <property type="match status" value="1"/>
</dbReference>
<feature type="domain" description="CopC" evidence="6">
    <location>
        <begin position="29"/>
        <end position="124"/>
    </location>
</feature>
<dbReference type="Pfam" id="PF04234">
    <property type="entry name" value="CopC"/>
    <property type="match status" value="1"/>
</dbReference>
<accession>A0A1H8HN51</accession>
<dbReference type="GO" id="GO:0046688">
    <property type="term" value="P:response to copper ion"/>
    <property type="evidence" value="ECO:0007669"/>
    <property type="project" value="InterPro"/>
</dbReference>
<feature type="chain" id="PRO_5011536961" description="CopC domain-containing protein" evidence="5">
    <location>
        <begin position="29"/>
        <end position="135"/>
    </location>
</feature>